<dbReference type="KEGG" id="psyt:DSAG12_03125"/>
<keyword evidence="2" id="KW-1185">Reference proteome</keyword>
<dbReference type="Proteomes" id="UP000321408">
    <property type="component" value="Chromosome"/>
</dbReference>
<sequence length="54" mass="6337">MSNRFLKSSEVLEYVYNGKYENDLISYINDTTENPAKNNGYYTSVIKKLGFKFE</sequence>
<reference evidence="1 2" key="2">
    <citation type="journal article" date="2024" name="Int. J. Syst. Evol. Microbiol.">
        <title>Promethearchaeum syntrophicum gen. nov., sp. nov., an anaerobic, obligately syntrophic archaeon, the first isolate of the lineage 'Asgard' archaea, and proposal of the new archaeal phylum Promethearchaeota phyl. nov. and kingdom Promethearchaeati regn. nov.</title>
        <authorList>
            <person name="Imachi H."/>
            <person name="Nobu M.K."/>
            <person name="Kato S."/>
            <person name="Takaki Y."/>
            <person name="Miyazaki M."/>
            <person name="Miyata M."/>
            <person name="Ogawara M."/>
            <person name="Saito Y."/>
            <person name="Sakai S."/>
            <person name="Tahara Y.O."/>
            <person name="Takano Y."/>
            <person name="Tasumi E."/>
            <person name="Uematsu K."/>
            <person name="Yoshimura T."/>
            <person name="Itoh T."/>
            <person name="Ohkuma M."/>
            <person name="Takai K."/>
        </authorList>
    </citation>
    <scope>NUCLEOTIDE SEQUENCE [LARGE SCALE GENOMIC DNA]</scope>
    <source>
        <strain evidence="1 2">MK-D1</strain>
    </source>
</reference>
<dbReference type="AlphaFoldDB" id="A0A5B9DET1"/>
<dbReference type="EMBL" id="CP042905">
    <property type="protein sequence ID" value="QEE17293.1"/>
    <property type="molecule type" value="Genomic_DNA"/>
</dbReference>
<reference evidence="1 2" key="1">
    <citation type="journal article" date="2020" name="Nature">
        <title>Isolation of an archaeon at the prokaryote-eukaryote interface.</title>
        <authorList>
            <person name="Imachi H."/>
            <person name="Nobu M.K."/>
            <person name="Nakahara N."/>
            <person name="Morono Y."/>
            <person name="Ogawara M."/>
            <person name="Takaki Y."/>
            <person name="Takano Y."/>
            <person name="Uematsu K."/>
            <person name="Ikuta T."/>
            <person name="Ito M."/>
            <person name="Matsui Y."/>
            <person name="Miyazaki M."/>
            <person name="Murata K."/>
            <person name="Saito Y."/>
            <person name="Sakai S."/>
            <person name="Song C."/>
            <person name="Tasumi E."/>
            <person name="Yamanaka Y."/>
            <person name="Yamaguchi T."/>
            <person name="Kamagata Y."/>
            <person name="Tamaki H."/>
            <person name="Takai K."/>
        </authorList>
    </citation>
    <scope>NUCLEOTIDE SEQUENCE [LARGE SCALE GENOMIC DNA]</scope>
    <source>
        <strain evidence="1 2">MK-D1</strain>
    </source>
</reference>
<name>A0A5B9DET1_9ARCH</name>
<gene>
    <name evidence="1" type="ORF">DSAG12_03125</name>
</gene>
<dbReference type="RefSeq" id="WP_162306766.1">
    <property type="nucleotide sequence ID" value="NZ_CP042905.2"/>
</dbReference>
<protein>
    <submittedName>
        <fullName evidence="1">Uncharacterized protein</fullName>
    </submittedName>
</protein>
<organism evidence="1 2">
    <name type="scientific">Promethearchaeum syntrophicum</name>
    <dbReference type="NCBI Taxonomy" id="2594042"/>
    <lineage>
        <taxon>Archaea</taxon>
        <taxon>Promethearchaeati</taxon>
        <taxon>Promethearchaeota</taxon>
        <taxon>Promethearchaeia</taxon>
        <taxon>Promethearchaeales</taxon>
        <taxon>Promethearchaeaceae</taxon>
        <taxon>Promethearchaeum</taxon>
    </lineage>
</organism>
<evidence type="ECO:0000313" key="1">
    <source>
        <dbReference type="EMBL" id="QEE17293.1"/>
    </source>
</evidence>
<dbReference type="GeneID" id="43869661"/>
<accession>A0A5B9DET1</accession>
<evidence type="ECO:0000313" key="2">
    <source>
        <dbReference type="Proteomes" id="UP000321408"/>
    </source>
</evidence>
<proteinExistence type="predicted"/>